<organism evidence="2 3">
    <name type="scientific">Venturia inaequalis</name>
    <name type="common">Apple scab fungus</name>
    <dbReference type="NCBI Taxonomy" id="5025"/>
    <lineage>
        <taxon>Eukaryota</taxon>
        <taxon>Fungi</taxon>
        <taxon>Dikarya</taxon>
        <taxon>Ascomycota</taxon>
        <taxon>Pezizomycotina</taxon>
        <taxon>Dothideomycetes</taxon>
        <taxon>Pleosporomycetidae</taxon>
        <taxon>Venturiales</taxon>
        <taxon>Venturiaceae</taxon>
        <taxon>Venturia</taxon>
    </lineage>
</organism>
<dbReference type="Pfam" id="PF00107">
    <property type="entry name" value="ADH_zinc_N"/>
    <property type="match status" value="1"/>
</dbReference>
<dbReference type="InterPro" id="IPR020843">
    <property type="entry name" value="ER"/>
</dbReference>
<reference evidence="2 3" key="1">
    <citation type="submission" date="2019-07" db="EMBL/GenBank/DDBJ databases">
        <title>Venturia inaequalis Genome Resource.</title>
        <authorList>
            <person name="Lichtner F.J."/>
        </authorList>
    </citation>
    <scope>NUCLEOTIDE SEQUENCE [LARGE SCALE GENOMIC DNA]</scope>
    <source>
        <strain evidence="2 3">DMI_063113</strain>
    </source>
</reference>
<dbReference type="InterPro" id="IPR052711">
    <property type="entry name" value="Zinc_ADH-like"/>
</dbReference>
<dbReference type="CDD" id="cd08276">
    <property type="entry name" value="MDR7"/>
    <property type="match status" value="1"/>
</dbReference>
<evidence type="ECO:0000313" key="2">
    <source>
        <dbReference type="EMBL" id="KAE9993420.1"/>
    </source>
</evidence>
<keyword evidence="3" id="KW-1185">Reference proteome</keyword>
<dbReference type="InterPro" id="IPR013154">
    <property type="entry name" value="ADH-like_N"/>
</dbReference>
<dbReference type="InterPro" id="IPR011032">
    <property type="entry name" value="GroES-like_sf"/>
</dbReference>
<dbReference type="Proteomes" id="UP000490939">
    <property type="component" value="Unassembled WGS sequence"/>
</dbReference>
<dbReference type="SUPFAM" id="SSF50129">
    <property type="entry name" value="GroES-like"/>
    <property type="match status" value="1"/>
</dbReference>
<dbReference type="InterPro" id="IPR013149">
    <property type="entry name" value="ADH-like_C"/>
</dbReference>
<feature type="domain" description="Enoyl reductase (ER)" evidence="1">
    <location>
        <begin position="16"/>
        <end position="352"/>
    </location>
</feature>
<dbReference type="SUPFAM" id="SSF51735">
    <property type="entry name" value="NAD(P)-binding Rossmann-fold domains"/>
    <property type="match status" value="1"/>
</dbReference>
<name>A0A8H3VSR6_VENIN</name>
<protein>
    <recommendedName>
        <fullName evidence="1">Enoyl reductase (ER) domain-containing protein</fullName>
    </recommendedName>
</protein>
<dbReference type="SMART" id="SM00829">
    <property type="entry name" value="PKS_ER"/>
    <property type="match status" value="1"/>
</dbReference>
<dbReference type="Pfam" id="PF08240">
    <property type="entry name" value="ADH_N"/>
    <property type="match status" value="1"/>
</dbReference>
<proteinExistence type="predicted"/>
<dbReference type="InterPro" id="IPR036291">
    <property type="entry name" value="NAD(P)-bd_dom_sf"/>
</dbReference>
<comment type="caution">
    <text evidence="2">The sequence shown here is derived from an EMBL/GenBank/DDBJ whole genome shotgun (WGS) entry which is preliminary data.</text>
</comment>
<sequence length="378" mass="40897">MALPTETKQWTTKQDGINKLEQETASLPKLADGEVLVKVLAVSLNYRDTEVIRGEYNHHKTVSQGSAGLVPCSDMCGLIIQSASKKFSTGERVLSIFNQTHTTGQVVEENMASGLGLPTPGVLTEYRIFPEYGLVKTPDYLSDEQASTLAIAAVTSWMSINWNQPIGDHLKGQEKTVLLQGTGGVSIAGLQIAKACGMKTIITSSSDKKLEQAKALGATHTINYKTDPNWDTTVLSLTNNKGVDIILETGGALTLPKSFSCIAFGGTIAAIGYLGGKEEPKEGSLNVNVLALKRNVTIKGILNGPRDRFEELLGVYEMEKIVPVVDKVFTFEQAKEALLYLESGGHFGKVVVKVGTVSGVRSITTFITHRKEMDFWSD</sequence>
<dbReference type="PANTHER" id="PTHR45033">
    <property type="match status" value="1"/>
</dbReference>
<dbReference type="GO" id="GO:0016491">
    <property type="term" value="F:oxidoreductase activity"/>
    <property type="evidence" value="ECO:0007669"/>
    <property type="project" value="InterPro"/>
</dbReference>
<dbReference type="EMBL" id="WNWR01000030">
    <property type="protein sequence ID" value="KAE9993420.1"/>
    <property type="molecule type" value="Genomic_DNA"/>
</dbReference>
<evidence type="ECO:0000313" key="3">
    <source>
        <dbReference type="Proteomes" id="UP000490939"/>
    </source>
</evidence>
<gene>
    <name evidence="2" type="ORF">EG327_005191</name>
</gene>
<accession>A0A8H3VSR6</accession>
<dbReference type="PANTHER" id="PTHR45033:SF1">
    <property type="entry name" value="OXIDOREDUCTASE (EUROFUNG)"/>
    <property type="match status" value="1"/>
</dbReference>
<dbReference type="Gene3D" id="3.90.180.10">
    <property type="entry name" value="Medium-chain alcohol dehydrogenases, catalytic domain"/>
    <property type="match status" value="1"/>
</dbReference>
<evidence type="ECO:0000259" key="1">
    <source>
        <dbReference type="SMART" id="SM00829"/>
    </source>
</evidence>
<dbReference type="AlphaFoldDB" id="A0A8H3VSR6"/>
<dbReference type="Gene3D" id="3.40.50.720">
    <property type="entry name" value="NAD(P)-binding Rossmann-like Domain"/>
    <property type="match status" value="1"/>
</dbReference>